<name>A0A0G1VW08_9BACT</name>
<proteinExistence type="predicted"/>
<protein>
    <submittedName>
        <fullName evidence="1">Uncharacterized protein</fullName>
    </submittedName>
</protein>
<dbReference type="EMBL" id="LCQD01000033">
    <property type="protein sequence ID" value="KKW10626.1"/>
    <property type="molecule type" value="Genomic_DNA"/>
</dbReference>
<organism evidence="1 2">
    <name type="scientific">Candidatus Gottesmanbacteria bacterium GW2011_GWB1_49_7</name>
    <dbReference type="NCBI Taxonomy" id="1618448"/>
    <lineage>
        <taxon>Bacteria</taxon>
        <taxon>Candidatus Gottesmaniibacteriota</taxon>
    </lineage>
</organism>
<evidence type="ECO:0000313" key="2">
    <source>
        <dbReference type="Proteomes" id="UP000034588"/>
    </source>
</evidence>
<evidence type="ECO:0000313" key="1">
    <source>
        <dbReference type="EMBL" id="KKW10626.1"/>
    </source>
</evidence>
<dbReference type="Proteomes" id="UP000034588">
    <property type="component" value="Unassembled WGS sequence"/>
</dbReference>
<dbReference type="AlphaFoldDB" id="A0A0G1VW08"/>
<reference evidence="1 2" key="1">
    <citation type="journal article" date="2015" name="Nature">
        <title>rRNA introns, odd ribosomes, and small enigmatic genomes across a large radiation of phyla.</title>
        <authorList>
            <person name="Brown C.T."/>
            <person name="Hug L.A."/>
            <person name="Thomas B.C."/>
            <person name="Sharon I."/>
            <person name="Castelle C.J."/>
            <person name="Singh A."/>
            <person name="Wilkins M.J."/>
            <person name="Williams K.H."/>
            <person name="Banfield J.F."/>
        </authorList>
    </citation>
    <scope>NUCLEOTIDE SEQUENCE [LARGE SCALE GENOMIC DNA]</scope>
</reference>
<gene>
    <name evidence="1" type="ORF">UY48_C0033G0014</name>
</gene>
<comment type="caution">
    <text evidence="1">The sequence shown here is derived from an EMBL/GenBank/DDBJ whole genome shotgun (WGS) entry which is preliminary data.</text>
</comment>
<sequence>MNEIREIQKIIRGTDVKRKRALVVKKCARCSTRFLVKHSRQKFCNYLCLERAKAMRKKTLLDRQKGERVCIKCGATIESSKRVGAIYCTDRCRLAAFKERQSND</sequence>
<accession>A0A0G1VW08</accession>